<keyword evidence="2 3" id="KW-0418">Kinase</keyword>
<comment type="caution">
    <text evidence="3">The sequence shown here is derived from an EMBL/GenBank/DDBJ whole genome shotgun (WGS) entry which is preliminary data.</text>
</comment>
<name>A0ABV7HH38_9GAMM</name>
<dbReference type="InterPro" id="IPR016477">
    <property type="entry name" value="Fructo-/Ketosamine-3-kinase"/>
</dbReference>
<evidence type="ECO:0000256" key="1">
    <source>
        <dbReference type="ARBA" id="ARBA00009460"/>
    </source>
</evidence>
<dbReference type="RefSeq" id="WP_386723108.1">
    <property type="nucleotide sequence ID" value="NZ_JBHRSZ010000009.1"/>
</dbReference>
<dbReference type="Proteomes" id="UP001595476">
    <property type="component" value="Unassembled WGS sequence"/>
</dbReference>
<dbReference type="Gene3D" id="3.90.1200.10">
    <property type="match status" value="1"/>
</dbReference>
<dbReference type="InterPro" id="IPR011009">
    <property type="entry name" value="Kinase-like_dom_sf"/>
</dbReference>
<dbReference type="PANTHER" id="PTHR12149:SF8">
    <property type="entry name" value="PROTEIN-RIBULOSAMINE 3-KINASE"/>
    <property type="match status" value="1"/>
</dbReference>
<gene>
    <name evidence="3" type="ORF">ACFOEK_19250</name>
</gene>
<proteinExistence type="inferred from homology"/>
<dbReference type="PANTHER" id="PTHR12149">
    <property type="entry name" value="FRUCTOSAMINE 3 KINASE-RELATED PROTEIN"/>
    <property type="match status" value="1"/>
</dbReference>
<keyword evidence="4" id="KW-1185">Reference proteome</keyword>
<protein>
    <submittedName>
        <fullName evidence="3">Fructosamine kinase family protein</fullName>
    </submittedName>
</protein>
<dbReference type="SUPFAM" id="SSF56112">
    <property type="entry name" value="Protein kinase-like (PK-like)"/>
    <property type="match status" value="1"/>
</dbReference>
<accession>A0ABV7HH38</accession>
<sequence>MTACFTKENTSGFKNALIIEARGLELLRSTLVSSGIQELKVPEVQSVNEQTLTIECILSSTASPSQMAQFGRGLAKLHKVEQMAFGLAYDNYIGLNPQKNEVTDNWGQFFVDQRLGYQVSLIHKAPIRDAFQSTLEQVKEPLIAFLNEHCAHPSLVHGDLWSGNALFDQTDCWLIDPAAYVADREVDLAMTELFGGFTADFYRAYDAEYPRSKAYASKKIIYNLYHYLNHYNLFGGSYLSDCRHGFEWLESTFR</sequence>
<evidence type="ECO:0000313" key="3">
    <source>
        <dbReference type="EMBL" id="MFC3153184.1"/>
    </source>
</evidence>
<comment type="similarity">
    <text evidence="1 2">Belongs to the fructosamine kinase family.</text>
</comment>
<dbReference type="PIRSF" id="PIRSF006221">
    <property type="entry name" value="Ketosamine-3-kinase"/>
    <property type="match status" value="1"/>
</dbReference>
<dbReference type="Pfam" id="PF03881">
    <property type="entry name" value="Fructosamin_kin"/>
    <property type="match status" value="1"/>
</dbReference>
<dbReference type="GO" id="GO:0016301">
    <property type="term" value="F:kinase activity"/>
    <property type="evidence" value="ECO:0007669"/>
    <property type="project" value="UniProtKB-KW"/>
</dbReference>
<keyword evidence="2" id="KW-0808">Transferase</keyword>
<evidence type="ECO:0000313" key="4">
    <source>
        <dbReference type="Proteomes" id="UP001595476"/>
    </source>
</evidence>
<dbReference type="EMBL" id="JBHRSZ010000009">
    <property type="protein sequence ID" value="MFC3153184.1"/>
    <property type="molecule type" value="Genomic_DNA"/>
</dbReference>
<evidence type="ECO:0000256" key="2">
    <source>
        <dbReference type="PIRNR" id="PIRNR006221"/>
    </source>
</evidence>
<organism evidence="3 4">
    <name type="scientific">Litoribrevibacter euphylliae</name>
    <dbReference type="NCBI Taxonomy" id="1834034"/>
    <lineage>
        <taxon>Bacteria</taxon>
        <taxon>Pseudomonadati</taxon>
        <taxon>Pseudomonadota</taxon>
        <taxon>Gammaproteobacteria</taxon>
        <taxon>Oceanospirillales</taxon>
        <taxon>Oceanospirillaceae</taxon>
        <taxon>Litoribrevibacter</taxon>
    </lineage>
</organism>
<reference evidence="4" key="1">
    <citation type="journal article" date="2019" name="Int. J. Syst. Evol. Microbiol.">
        <title>The Global Catalogue of Microorganisms (GCM) 10K type strain sequencing project: providing services to taxonomists for standard genome sequencing and annotation.</title>
        <authorList>
            <consortium name="The Broad Institute Genomics Platform"/>
            <consortium name="The Broad Institute Genome Sequencing Center for Infectious Disease"/>
            <person name="Wu L."/>
            <person name="Ma J."/>
        </authorList>
    </citation>
    <scope>NUCLEOTIDE SEQUENCE [LARGE SCALE GENOMIC DNA]</scope>
    <source>
        <strain evidence="4">KCTC 52438</strain>
    </source>
</reference>